<reference evidence="3" key="1">
    <citation type="submission" date="2011-12" db="EMBL/GenBank/DDBJ databases">
        <authorList>
            <consortium name="The Broad Institute Genome Sequencing Platform"/>
            <person name="Russ C."/>
            <person name="Tyler B."/>
            <person name="Panabieres F."/>
            <person name="Shan W."/>
            <person name="Tripathy S."/>
            <person name="Grunwald N."/>
            <person name="Machado M."/>
            <person name="Young S.K."/>
            <person name="Zeng Q."/>
            <person name="Gargeya S."/>
            <person name="Fitzgerald M."/>
            <person name="Haas B."/>
            <person name="Abouelleil A."/>
            <person name="Alvarado L."/>
            <person name="Arachchi H.M."/>
            <person name="Berlin A."/>
            <person name="Chapman S.B."/>
            <person name="Gearin G."/>
            <person name="Goldberg J."/>
            <person name="Griggs A."/>
            <person name="Gujja S."/>
            <person name="Hansen M."/>
            <person name="Heiman D."/>
            <person name="Howarth C."/>
            <person name="Larimer J."/>
            <person name="Lui A."/>
            <person name="MacDonald P.J.P."/>
            <person name="McCowen C."/>
            <person name="Montmayeur A."/>
            <person name="Murphy C."/>
            <person name="Neiman D."/>
            <person name="Pearson M."/>
            <person name="Priest M."/>
            <person name="Roberts A."/>
            <person name="Saif S."/>
            <person name="Shea T."/>
            <person name="Sisk P."/>
            <person name="Stolte C."/>
            <person name="Sykes S."/>
            <person name="Wortman J."/>
            <person name="Nusbaum C."/>
            <person name="Birren B."/>
        </authorList>
    </citation>
    <scope>NUCLEOTIDE SEQUENCE [LARGE SCALE GENOMIC DNA]</scope>
    <source>
        <strain evidence="3">INRA-310</strain>
    </source>
</reference>
<feature type="region of interest" description="Disordered" evidence="1">
    <location>
        <begin position="70"/>
        <end position="95"/>
    </location>
</feature>
<sequence length="95" mass="10573">MILSKFIRLYQATEYAPDDDSSTRTPVQNDIRELIASRWNLLCPPSDSTTIAYILGPSQDISTLPKRPLVNESSEELPDCGRSIQPAGESCFKRG</sequence>
<dbReference type="RefSeq" id="XP_008906315.1">
    <property type="nucleotide sequence ID" value="XM_008908067.1"/>
</dbReference>
<accession>W2Q5Y9</accession>
<reference evidence="2 3" key="2">
    <citation type="submission" date="2013-11" db="EMBL/GenBank/DDBJ databases">
        <title>The Genome Sequence of Phytophthora parasitica INRA-310.</title>
        <authorList>
            <consortium name="The Broad Institute Genomics Platform"/>
            <person name="Russ C."/>
            <person name="Tyler B."/>
            <person name="Panabieres F."/>
            <person name="Shan W."/>
            <person name="Tripathy S."/>
            <person name="Grunwald N."/>
            <person name="Machado M."/>
            <person name="Johnson C.S."/>
            <person name="Arredondo F."/>
            <person name="Hong C."/>
            <person name="Coffey M."/>
            <person name="Young S.K."/>
            <person name="Zeng Q."/>
            <person name="Gargeya S."/>
            <person name="Fitzgerald M."/>
            <person name="Abouelleil A."/>
            <person name="Alvarado L."/>
            <person name="Chapman S.B."/>
            <person name="Gainer-Dewar J."/>
            <person name="Goldberg J."/>
            <person name="Griggs A."/>
            <person name="Gujja S."/>
            <person name="Hansen M."/>
            <person name="Howarth C."/>
            <person name="Imamovic A."/>
            <person name="Ireland A."/>
            <person name="Larimer J."/>
            <person name="McCowan C."/>
            <person name="Murphy C."/>
            <person name="Pearson M."/>
            <person name="Poon T.W."/>
            <person name="Priest M."/>
            <person name="Roberts A."/>
            <person name="Saif S."/>
            <person name="Shea T."/>
            <person name="Sykes S."/>
            <person name="Wortman J."/>
            <person name="Nusbaum C."/>
            <person name="Birren B."/>
        </authorList>
    </citation>
    <scope>NUCLEOTIDE SEQUENCE [LARGE SCALE GENOMIC DNA]</scope>
    <source>
        <strain evidence="2 3">INRA-310</strain>
    </source>
</reference>
<protein>
    <submittedName>
        <fullName evidence="2">Uncharacterized protein</fullName>
    </submittedName>
</protein>
<proteinExistence type="predicted"/>
<name>W2Q5Y9_PHYN3</name>
<dbReference type="AlphaFoldDB" id="W2Q5Y9"/>
<dbReference type="GeneID" id="20191637"/>
<dbReference type="VEuPathDB" id="FungiDB:PPTG_23038"/>
<dbReference type="EMBL" id="KI669588">
    <property type="protein sequence ID" value="ETN08567.1"/>
    <property type="molecule type" value="Genomic_DNA"/>
</dbReference>
<dbReference type="Proteomes" id="UP000018817">
    <property type="component" value="Unassembled WGS sequence"/>
</dbReference>
<gene>
    <name evidence="2" type="ORF">PPTG_23038</name>
</gene>
<organism evidence="2 3">
    <name type="scientific">Phytophthora nicotianae (strain INRA-310)</name>
    <name type="common">Phytophthora parasitica</name>
    <dbReference type="NCBI Taxonomy" id="761204"/>
    <lineage>
        <taxon>Eukaryota</taxon>
        <taxon>Sar</taxon>
        <taxon>Stramenopiles</taxon>
        <taxon>Oomycota</taxon>
        <taxon>Peronosporomycetes</taxon>
        <taxon>Peronosporales</taxon>
        <taxon>Peronosporaceae</taxon>
        <taxon>Phytophthora</taxon>
    </lineage>
</organism>
<evidence type="ECO:0000256" key="1">
    <source>
        <dbReference type="SAM" id="MobiDB-lite"/>
    </source>
</evidence>
<evidence type="ECO:0000313" key="3">
    <source>
        <dbReference type="Proteomes" id="UP000018817"/>
    </source>
</evidence>
<evidence type="ECO:0000313" key="2">
    <source>
        <dbReference type="EMBL" id="ETN08567.1"/>
    </source>
</evidence>